<organism evidence="1 2">
    <name type="scientific">Taxus chinensis</name>
    <name type="common">Chinese yew</name>
    <name type="synonym">Taxus wallichiana var. chinensis</name>
    <dbReference type="NCBI Taxonomy" id="29808"/>
    <lineage>
        <taxon>Eukaryota</taxon>
        <taxon>Viridiplantae</taxon>
        <taxon>Streptophyta</taxon>
        <taxon>Embryophyta</taxon>
        <taxon>Tracheophyta</taxon>
        <taxon>Spermatophyta</taxon>
        <taxon>Pinopsida</taxon>
        <taxon>Pinidae</taxon>
        <taxon>Conifers II</taxon>
        <taxon>Cupressales</taxon>
        <taxon>Taxaceae</taxon>
        <taxon>Taxus</taxon>
    </lineage>
</organism>
<comment type="caution">
    <text evidence="1">The sequence shown here is derived from an EMBL/GenBank/DDBJ whole genome shotgun (WGS) entry which is preliminary data.</text>
</comment>
<gene>
    <name evidence="1" type="ORF">KI387_014106</name>
</gene>
<dbReference type="Proteomes" id="UP000824469">
    <property type="component" value="Unassembled WGS sequence"/>
</dbReference>
<reference evidence="1 2" key="1">
    <citation type="journal article" date="2021" name="Nat. Plants">
        <title>The Taxus genome provides insights into paclitaxel biosynthesis.</title>
        <authorList>
            <person name="Xiong X."/>
            <person name="Gou J."/>
            <person name="Liao Q."/>
            <person name="Li Y."/>
            <person name="Zhou Q."/>
            <person name="Bi G."/>
            <person name="Li C."/>
            <person name="Du R."/>
            <person name="Wang X."/>
            <person name="Sun T."/>
            <person name="Guo L."/>
            <person name="Liang H."/>
            <person name="Lu P."/>
            <person name="Wu Y."/>
            <person name="Zhang Z."/>
            <person name="Ro D.K."/>
            <person name="Shang Y."/>
            <person name="Huang S."/>
            <person name="Yan J."/>
        </authorList>
    </citation>
    <scope>NUCLEOTIDE SEQUENCE [LARGE SCALE GENOMIC DNA]</scope>
    <source>
        <strain evidence="1">Ta-2019</strain>
    </source>
</reference>
<evidence type="ECO:0000313" key="2">
    <source>
        <dbReference type="Proteomes" id="UP000824469"/>
    </source>
</evidence>
<dbReference type="EMBL" id="JAHRHJ020000009">
    <property type="protein sequence ID" value="KAH9302523.1"/>
    <property type="molecule type" value="Genomic_DNA"/>
</dbReference>
<name>A0AA38CTP6_TAXCH</name>
<accession>A0AA38CTP6</accession>
<evidence type="ECO:0000313" key="1">
    <source>
        <dbReference type="EMBL" id="KAH9302523.1"/>
    </source>
</evidence>
<sequence length="60" mass="7031">VCNNLFLNFAEIWCISLNFVYGQFTAADRFLNEEAKYQQGLPWSRPFLNFCTASRDGQFK</sequence>
<feature type="non-terminal residue" evidence="1">
    <location>
        <position position="1"/>
    </location>
</feature>
<protein>
    <submittedName>
        <fullName evidence="1">Uncharacterized protein</fullName>
    </submittedName>
</protein>
<proteinExistence type="predicted"/>
<keyword evidence="2" id="KW-1185">Reference proteome</keyword>
<feature type="non-terminal residue" evidence="1">
    <location>
        <position position="60"/>
    </location>
</feature>
<dbReference type="AlphaFoldDB" id="A0AA38CTP6"/>